<comment type="caution">
    <text evidence="2">The sequence shown here is derived from an EMBL/GenBank/DDBJ whole genome shotgun (WGS) entry which is preliminary data.</text>
</comment>
<evidence type="ECO:0000313" key="3">
    <source>
        <dbReference type="Proteomes" id="UP000294547"/>
    </source>
</evidence>
<evidence type="ECO:0008006" key="4">
    <source>
        <dbReference type="Google" id="ProtNLM"/>
    </source>
</evidence>
<reference evidence="2 3" key="1">
    <citation type="submission" date="2019-03" db="EMBL/GenBank/DDBJ databases">
        <title>Genomic Encyclopedia of Type Strains, Phase IV (KMG-IV): sequencing the most valuable type-strain genomes for metagenomic binning, comparative biology and taxonomic classification.</title>
        <authorList>
            <person name="Goeker M."/>
        </authorList>
    </citation>
    <scope>NUCLEOTIDE SEQUENCE [LARGE SCALE GENOMIC DNA]</scope>
    <source>
        <strain evidence="2 3">DSM 102969</strain>
    </source>
</reference>
<evidence type="ECO:0000256" key="1">
    <source>
        <dbReference type="SAM" id="SignalP"/>
    </source>
</evidence>
<sequence length="165" mass="17016">MRIAAASLAFALAALAAGTALAADGKTIAAADCFKTGSMSPGDRGELENFTTVGIEVACTLPRDNPAARLAKVEVSVIDNTAGIAGTNDFSCRVAIVDRFARVIAVGATRGTTGTNTQGTVLALPVPAGNLVKGNYFVFCKVPRQSAFDEPSRLASIYYEEASEP</sequence>
<dbReference type="Proteomes" id="UP000294547">
    <property type="component" value="Unassembled WGS sequence"/>
</dbReference>
<name>A0A4R6RK85_9HYPH</name>
<proteinExistence type="predicted"/>
<feature type="signal peptide" evidence="1">
    <location>
        <begin position="1"/>
        <end position="22"/>
    </location>
</feature>
<gene>
    <name evidence="2" type="ORF">EDD54_0884</name>
</gene>
<evidence type="ECO:0000313" key="2">
    <source>
        <dbReference type="EMBL" id="TDP86999.1"/>
    </source>
</evidence>
<feature type="chain" id="PRO_5020269956" description="Spore coat protein U-like protein" evidence="1">
    <location>
        <begin position="23"/>
        <end position="165"/>
    </location>
</feature>
<dbReference type="EMBL" id="SNXY01000006">
    <property type="protein sequence ID" value="TDP86999.1"/>
    <property type="molecule type" value="Genomic_DNA"/>
</dbReference>
<keyword evidence="3" id="KW-1185">Reference proteome</keyword>
<protein>
    <recommendedName>
        <fullName evidence="4">Spore coat protein U-like protein</fullName>
    </recommendedName>
</protein>
<accession>A0A4R6RK85</accession>
<keyword evidence="1" id="KW-0732">Signal</keyword>
<dbReference type="AlphaFoldDB" id="A0A4R6RK85"/>
<dbReference type="RefSeq" id="WP_126536218.1">
    <property type="nucleotide sequence ID" value="NZ_BSPM01000008.1"/>
</dbReference>
<organism evidence="2 3">
    <name type="scientific">Oharaeibacter diazotrophicus</name>
    <dbReference type="NCBI Taxonomy" id="1920512"/>
    <lineage>
        <taxon>Bacteria</taxon>
        <taxon>Pseudomonadati</taxon>
        <taxon>Pseudomonadota</taxon>
        <taxon>Alphaproteobacteria</taxon>
        <taxon>Hyphomicrobiales</taxon>
        <taxon>Pleomorphomonadaceae</taxon>
        <taxon>Oharaeibacter</taxon>
    </lineage>
</organism>